<dbReference type="Pfam" id="PF06414">
    <property type="entry name" value="Zeta_toxin"/>
    <property type="match status" value="1"/>
</dbReference>
<dbReference type="PANTHER" id="PTHR39206:SF1">
    <property type="entry name" value="SLL8004 PROTEIN"/>
    <property type="match status" value="1"/>
</dbReference>
<name>A0ABU4DVB7_9DEIO</name>
<sequence length="219" mass="23732">MPTLTVIAGENGAGKSTLVKARKLRTIDPDQLTEARGQGFNNAANVGGARAALQAQEEALAQGQSFGVETTLSARQPLTLMDRARAQGYDVHLAFIIPHPGEDTRLRIDNRVLQGGHNISDRDLERRLPRVLENLPEAMKRADVAALYVSAEKSSDFVMVGAMHGGQLTVTPQLPQHIKAALESGFPQMRIAESIGRSHAVTKQFSPRVQRDLDYGSSS</sequence>
<proteinExistence type="predicted"/>
<dbReference type="EMBL" id="JAPMIV010000060">
    <property type="protein sequence ID" value="MDV6376382.1"/>
    <property type="molecule type" value="Genomic_DNA"/>
</dbReference>
<evidence type="ECO:0000313" key="5">
    <source>
        <dbReference type="Proteomes" id="UP001276150"/>
    </source>
</evidence>
<evidence type="ECO:0000256" key="1">
    <source>
        <dbReference type="ARBA" id="ARBA00022741"/>
    </source>
</evidence>
<comment type="caution">
    <text evidence="4">The sequence shown here is derived from an EMBL/GenBank/DDBJ whole genome shotgun (WGS) entry which is preliminary data.</text>
</comment>
<dbReference type="Gene3D" id="3.40.50.300">
    <property type="entry name" value="P-loop containing nucleotide triphosphate hydrolases"/>
    <property type="match status" value="1"/>
</dbReference>
<gene>
    <name evidence="4" type="ORF">ORD21_17445</name>
</gene>
<keyword evidence="5" id="KW-1185">Reference proteome</keyword>
<evidence type="ECO:0000259" key="3">
    <source>
        <dbReference type="Pfam" id="PF06414"/>
    </source>
</evidence>
<protein>
    <submittedName>
        <fullName evidence="4">Zeta toxin family protein</fullName>
    </submittedName>
</protein>
<accession>A0ABU4DVB7</accession>
<dbReference type="Proteomes" id="UP001276150">
    <property type="component" value="Unassembled WGS sequence"/>
</dbReference>
<feature type="domain" description="Zeta toxin" evidence="3">
    <location>
        <begin position="2"/>
        <end position="135"/>
    </location>
</feature>
<reference evidence="4 5" key="1">
    <citation type="submission" date="2022-11" db="EMBL/GenBank/DDBJ databases">
        <title>Deinococcus ZS9-10, Low Temperature and Draught-tolerating, UV-resistant Bacteria from Continental Antarctica.</title>
        <authorList>
            <person name="Cheng L."/>
        </authorList>
    </citation>
    <scope>NUCLEOTIDE SEQUENCE [LARGE SCALE GENOMIC DNA]</scope>
    <source>
        <strain evidence="4 5">ZS9-10</strain>
    </source>
</reference>
<dbReference type="SUPFAM" id="SSF52540">
    <property type="entry name" value="P-loop containing nucleoside triphosphate hydrolases"/>
    <property type="match status" value="1"/>
</dbReference>
<dbReference type="PANTHER" id="PTHR39206">
    <property type="entry name" value="SLL8004 PROTEIN"/>
    <property type="match status" value="1"/>
</dbReference>
<organism evidence="4 5">
    <name type="scientific">Deinococcus arenicola</name>
    <dbReference type="NCBI Taxonomy" id="2994950"/>
    <lineage>
        <taxon>Bacteria</taxon>
        <taxon>Thermotogati</taxon>
        <taxon>Deinococcota</taxon>
        <taxon>Deinococci</taxon>
        <taxon>Deinococcales</taxon>
        <taxon>Deinococcaceae</taxon>
        <taxon>Deinococcus</taxon>
    </lineage>
</organism>
<dbReference type="RefSeq" id="WP_317641742.1">
    <property type="nucleotide sequence ID" value="NZ_JAPMIV010000060.1"/>
</dbReference>
<evidence type="ECO:0000313" key="4">
    <source>
        <dbReference type="EMBL" id="MDV6376382.1"/>
    </source>
</evidence>
<keyword evidence="1" id="KW-0547">Nucleotide-binding</keyword>
<evidence type="ECO:0000256" key="2">
    <source>
        <dbReference type="ARBA" id="ARBA00022840"/>
    </source>
</evidence>
<dbReference type="InterPro" id="IPR027417">
    <property type="entry name" value="P-loop_NTPase"/>
</dbReference>
<keyword evidence="2" id="KW-0067">ATP-binding</keyword>
<dbReference type="InterPro" id="IPR010488">
    <property type="entry name" value="Zeta_toxin_domain"/>
</dbReference>